<protein>
    <submittedName>
        <fullName evidence="2">Uncharacterized protein</fullName>
    </submittedName>
</protein>
<evidence type="ECO:0000256" key="1">
    <source>
        <dbReference type="SAM" id="MobiDB-lite"/>
    </source>
</evidence>
<dbReference type="Proteomes" id="UP000026962">
    <property type="component" value="Chromosome 1"/>
</dbReference>
<reference evidence="2" key="2">
    <citation type="submission" date="2018-05" db="EMBL/GenBank/DDBJ databases">
        <title>OpunRS2 (Oryza punctata Reference Sequence Version 2).</title>
        <authorList>
            <person name="Zhang J."/>
            <person name="Kudrna D."/>
            <person name="Lee S."/>
            <person name="Talag J."/>
            <person name="Welchert J."/>
            <person name="Wing R.A."/>
        </authorList>
    </citation>
    <scope>NUCLEOTIDE SEQUENCE [LARGE SCALE GENOMIC DNA]</scope>
</reference>
<accession>A0A0E0JIB8</accession>
<reference evidence="2" key="1">
    <citation type="submission" date="2015-04" db="UniProtKB">
        <authorList>
            <consortium name="EnsemblPlants"/>
        </authorList>
    </citation>
    <scope>IDENTIFICATION</scope>
</reference>
<keyword evidence="3" id="KW-1185">Reference proteome</keyword>
<evidence type="ECO:0000313" key="2">
    <source>
        <dbReference type="EnsemblPlants" id="OPUNC01G14800.1"/>
    </source>
</evidence>
<evidence type="ECO:0000313" key="3">
    <source>
        <dbReference type="Proteomes" id="UP000026962"/>
    </source>
</evidence>
<name>A0A0E0JIB8_ORYPU</name>
<dbReference type="HOGENOM" id="CLU_2112857_0_0_1"/>
<dbReference type="Gramene" id="OPUNC01G14800.1">
    <property type="protein sequence ID" value="OPUNC01G14800.1"/>
    <property type="gene ID" value="OPUNC01G14800"/>
</dbReference>
<dbReference type="AlphaFoldDB" id="A0A0E0JIB8"/>
<sequence>MTRLQETLHQMHEQHQAYEAAIQAKNVASAKQATASTTMAVVMKATSAAQTSTKAVQPSSMPHARAQVTTNQVEMVPARVPVAPTQSERLIQAPMLHASTDARPSRRNSKLFFSN</sequence>
<organism evidence="2">
    <name type="scientific">Oryza punctata</name>
    <name type="common">Red rice</name>
    <dbReference type="NCBI Taxonomy" id="4537"/>
    <lineage>
        <taxon>Eukaryota</taxon>
        <taxon>Viridiplantae</taxon>
        <taxon>Streptophyta</taxon>
        <taxon>Embryophyta</taxon>
        <taxon>Tracheophyta</taxon>
        <taxon>Spermatophyta</taxon>
        <taxon>Magnoliopsida</taxon>
        <taxon>Liliopsida</taxon>
        <taxon>Poales</taxon>
        <taxon>Poaceae</taxon>
        <taxon>BOP clade</taxon>
        <taxon>Oryzoideae</taxon>
        <taxon>Oryzeae</taxon>
        <taxon>Oryzinae</taxon>
        <taxon>Oryza</taxon>
    </lineage>
</organism>
<feature type="region of interest" description="Disordered" evidence="1">
    <location>
        <begin position="92"/>
        <end position="115"/>
    </location>
</feature>
<dbReference type="EnsemblPlants" id="OPUNC01G14800.1">
    <property type="protein sequence ID" value="OPUNC01G14800.1"/>
    <property type="gene ID" value="OPUNC01G14800"/>
</dbReference>
<proteinExistence type="predicted"/>